<gene>
    <name evidence="1" type="ORF">GCD22_02053</name>
</gene>
<proteinExistence type="predicted"/>
<dbReference type="Proteomes" id="UP000363590">
    <property type="component" value="Chromosome"/>
</dbReference>
<dbReference type="EMBL" id="CP045571">
    <property type="protein sequence ID" value="QFX96301.1"/>
    <property type="molecule type" value="Genomic_DNA"/>
</dbReference>
<organism evidence="1 2">
    <name type="scientific">Acidithiobacillus thiooxidans ATCC 19377</name>
    <dbReference type="NCBI Taxonomy" id="637390"/>
    <lineage>
        <taxon>Bacteria</taxon>
        <taxon>Pseudomonadati</taxon>
        <taxon>Pseudomonadota</taxon>
        <taxon>Acidithiobacillia</taxon>
        <taxon>Acidithiobacillales</taxon>
        <taxon>Acidithiobacillaceae</taxon>
        <taxon>Acidithiobacillus</taxon>
    </lineage>
</organism>
<protein>
    <submittedName>
        <fullName evidence="1">Uncharacterized protein</fullName>
    </submittedName>
</protein>
<name>A0A5P9XQL0_ACITH</name>
<dbReference type="KEGG" id="atx:GCD22_02053"/>
<evidence type="ECO:0000313" key="2">
    <source>
        <dbReference type="Proteomes" id="UP000363590"/>
    </source>
</evidence>
<sequence>MFQLMKKLQDTGVDRQNILYLNFFDDRLHNLQHDKLAVILEAYFSLYWKTWCLPCCEG</sequence>
<dbReference type="AlphaFoldDB" id="A0A5P9XQL0"/>
<evidence type="ECO:0000313" key="1">
    <source>
        <dbReference type="EMBL" id="QFX96301.1"/>
    </source>
</evidence>
<reference evidence="1 2" key="1">
    <citation type="submission" date="2019-10" db="EMBL/GenBank/DDBJ databases">
        <authorList>
            <person name="Wang R."/>
        </authorList>
    </citation>
    <scope>NUCLEOTIDE SEQUENCE [LARGE SCALE GENOMIC DNA]</scope>
    <source>
        <strain evidence="1 2">ATCC 19377</strain>
    </source>
</reference>
<accession>A0A5P9XQL0</accession>